<dbReference type="AlphaFoldDB" id="A0A1D3KAR1"/>
<evidence type="ECO:0000313" key="1">
    <source>
        <dbReference type="EMBL" id="SBW85397.1"/>
    </source>
</evidence>
<dbReference type="EMBL" id="LT599585">
    <property type="protein sequence ID" value="SBW85397.1"/>
    <property type="molecule type" value="Genomic_DNA"/>
</dbReference>
<organism evidence="1 2">
    <name type="scientific">Pseudomonas veronii 1YdBTEX2</name>
    <dbReference type="NCBI Taxonomy" id="1295141"/>
    <lineage>
        <taxon>Bacteria</taxon>
        <taxon>Pseudomonadati</taxon>
        <taxon>Pseudomonadota</taxon>
        <taxon>Gammaproteobacteria</taxon>
        <taxon>Pseudomonadales</taxon>
        <taxon>Pseudomonadaceae</taxon>
        <taxon>Pseudomonas</taxon>
    </lineage>
</organism>
<gene>
    <name evidence="1" type="ORF">PVE_P0359</name>
</gene>
<reference evidence="2" key="1">
    <citation type="submission" date="2016-07" db="EMBL/GenBank/DDBJ databases">
        <authorList>
            <person name="Florea S."/>
            <person name="Webb J.S."/>
            <person name="Jaromczyk J."/>
            <person name="Schardl C.L."/>
        </authorList>
    </citation>
    <scope>NUCLEOTIDE SEQUENCE [LARGE SCALE GENOMIC DNA]</scope>
    <source>
        <strain evidence="2">1YdBTEX2</strain>
        <plasmid evidence="2">Plasmid pve_Plasmid</plasmid>
    </source>
</reference>
<accession>A0A1D3KAR1</accession>
<evidence type="ECO:0000313" key="2">
    <source>
        <dbReference type="Proteomes" id="UP000245431"/>
    </source>
</evidence>
<geneLocation type="plasmid" evidence="2">
    <name>pve_Plasmid</name>
</geneLocation>
<name>A0A1D3KAR1_PSEVE</name>
<dbReference type="Proteomes" id="UP000245431">
    <property type="component" value="Plasmid PVE_plasmid"/>
</dbReference>
<proteinExistence type="predicted"/>
<protein>
    <submittedName>
        <fullName evidence="1">Uncharacterized protein</fullName>
    </submittedName>
</protein>
<sequence>MIVHFDAYASSGQHHHIATLKPGVFFRGVYLITSPPAVLRQNNEEFYSFTVSDLTGQIPCLIPTYRVQWHQSAQFVSQRLAIEGCTVLIHEDLTGIIGDLEPVKVIW</sequence>
<keyword evidence="1" id="KW-0614">Plasmid</keyword>